<dbReference type="EMBL" id="JACGCI010000003">
    <property type="protein sequence ID" value="KAF6764766.1"/>
    <property type="molecule type" value="Genomic_DNA"/>
</dbReference>
<feature type="region of interest" description="Disordered" evidence="1">
    <location>
        <begin position="72"/>
        <end position="102"/>
    </location>
</feature>
<evidence type="ECO:0000256" key="1">
    <source>
        <dbReference type="SAM" id="MobiDB-lite"/>
    </source>
</evidence>
<sequence>MFMVSEFNSLVYLRTQNTELKEPVGTTILQERMGPTTLPLRRSFPCCAGGPASGREAVFCRLELRNSPSEFVHPIMNQESSRRAHEGGPPKPHRREDMPKRASASITASSACGIAIRMNGSRIGVPWMYVRILMCQNSITVALGGHYERLYKASLEPNDFEHCLSNYTEAARSYAPSPEEQIQWFLKVAELHLTRAEDAGKLEAPS</sequence>
<accession>A0A8H6MGG7</accession>
<dbReference type="AlphaFoldDB" id="A0A8H6MGG7"/>
<reference evidence="2 3" key="1">
    <citation type="submission" date="2020-07" db="EMBL/GenBank/DDBJ databases">
        <title>Comparative genomics of pyrophilous fungi reveals a link between fire events and developmental genes.</title>
        <authorList>
            <consortium name="DOE Joint Genome Institute"/>
            <person name="Steindorff A.S."/>
            <person name="Carver A."/>
            <person name="Calhoun S."/>
            <person name="Stillman K."/>
            <person name="Liu H."/>
            <person name="Lipzen A."/>
            <person name="Pangilinan J."/>
            <person name="Labutti K."/>
            <person name="Bruns T.D."/>
            <person name="Grigoriev I.V."/>
        </authorList>
    </citation>
    <scope>NUCLEOTIDE SEQUENCE [LARGE SCALE GENOMIC DNA]</scope>
    <source>
        <strain evidence="2 3">CBS 144469</strain>
    </source>
</reference>
<gene>
    <name evidence="2" type="ORF">DFP72DRAFT_839819</name>
</gene>
<feature type="compositionally biased region" description="Basic and acidic residues" evidence="1">
    <location>
        <begin position="80"/>
        <end position="100"/>
    </location>
</feature>
<keyword evidence="3" id="KW-1185">Reference proteome</keyword>
<comment type="caution">
    <text evidence="2">The sequence shown here is derived from an EMBL/GenBank/DDBJ whole genome shotgun (WGS) entry which is preliminary data.</text>
</comment>
<protein>
    <submittedName>
        <fullName evidence="2">Uncharacterized protein</fullName>
    </submittedName>
</protein>
<dbReference type="Proteomes" id="UP000521943">
    <property type="component" value="Unassembled WGS sequence"/>
</dbReference>
<evidence type="ECO:0000313" key="2">
    <source>
        <dbReference type="EMBL" id="KAF6764766.1"/>
    </source>
</evidence>
<evidence type="ECO:0000313" key="3">
    <source>
        <dbReference type="Proteomes" id="UP000521943"/>
    </source>
</evidence>
<name>A0A8H6MGG7_9AGAR</name>
<proteinExistence type="predicted"/>
<organism evidence="2 3">
    <name type="scientific">Ephemerocybe angulata</name>
    <dbReference type="NCBI Taxonomy" id="980116"/>
    <lineage>
        <taxon>Eukaryota</taxon>
        <taxon>Fungi</taxon>
        <taxon>Dikarya</taxon>
        <taxon>Basidiomycota</taxon>
        <taxon>Agaricomycotina</taxon>
        <taxon>Agaricomycetes</taxon>
        <taxon>Agaricomycetidae</taxon>
        <taxon>Agaricales</taxon>
        <taxon>Agaricineae</taxon>
        <taxon>Psathyrellaceae</taxon>
        <taxon>Ephemerocybe</taxon>
    </lineage>
</organism>